<feature type="region of interest" description="Disordered" evidence="1">
    <location>
        <begin position="522"/>
        <end position="542"/>
    </location>
</feature>
<proteinExistence type="predicted"/>
<gene>
    <name evidence="3" type="ORF">VHEMI10259</name>
</gene>
<accession>A0A0A1TIC9</accession>
<dbReference type="Gene3D" id="1.20.58.340">
    <property type="entry name" value="Magnesium transport protein CorA, transmembrane region"/>
    <property type="match status" value="1"/>
</dbReference>
<feature type="compositionally biased region" description="Polar residues" evidence="1">
    <location>
        <begin position="121"/>
        <end position="137"/>
    </location>
</feature>
<keyword evidence="2" id="KW-0472">Membrane</keyword>
<feature type="compositionally biased region" description="Basic and acidic residues" evidence="1">
    <location>
        <begin position="522"/>
        <end position="532"/>
    </location>
</feature>
<dbReference type="Proteomes" id="UP000039046">
    <property type="component" value="Unassembled WGS sequence"/>
</dbReference>
<sequence length="847" mass="96419">MYKFPYLLRCIHRSFYFRLRKCLNLLCSCSQLSLSYFDSSYSSQFKMGSRKDEVASPPAKNNQPLDDQTQDNSNQPAIAMTRIDNSTQHVDSKQENDNLDLGQKPPTIIPSKTPSRRVQIETPTELQVASSSKTQIRGSHGVIGRDVGSKDTMTLETSTSNQEVSPPTLVASATTPSSVTIPVKIHNRESRTMENPATSHNTPPAAQYHIMGQSDDGQFYESYKTENQLIPFSKPSKDQIVVIFLPRVTAVAENDSLRTMLEKHFLIDSFFLTKRAYKANGLFRGLETSNSVILSSCRFLVKEVSDMMESADMKRIRDQIQTASQGKSIVKEDEHDIKSEITAKPERSNADILATITSKYPMWKIREYILSTQYSETTGYKSVIYEQLHGKRESENPLWHANAERTEAQLLTDYRNIPELANKSGLKAEIEEATRIATDFTVFLTNLATPRSPAGIIQLFEPVPWVDHRCLLPPGLQAMIAAENDAKKKQKKKDDSGDLWLLLDEMVLNAFHNVNCFLHEPEQRQTDKDVSQKPRKPVMSMNRGTSLSVGEAAEKHPTIPPYYAGSSTHIKHMYHWFYFYFWAMEFQKNNAQVLLCFDDGNSPKIKFLIEHILRDAAGKSQRPRIWDLVLEQVAGIYDTALWGFRSPVRNIERRRQEHALKVPSGSYNAMDKKAAEHLKLYFDMHELSRHLIHSQETLAAAEATFAAIMNRQRLNSQSGDAAEFCLTFVKNLRLRAVAFVDRLNNEISLAYHINNAKQLQHVQGLLYESRNDGRYISKFVGIVSVVFLPGTFFSGLFSMTFFSFDTENGAWRVNDLWWVWAVASLPLTAVGICYIYWKYAKSQRMLA</sequence>
<organism evidence="3 4">
    <name type="scientific">[Torrubiella] hemipterigena</name>
    <dbReference type="NCBI Taxonomy" id="1531966"/>
    <lineage>
        <taxon>Eukaryota</taxon>
        <taxon>Fungi</taxon>
        <taxon>Dikarya</taxon>
        <taxon>Ascomycota</taxon>
        <taxon>Pezizomycotina</taxon>
        <taxon>Sordariomycetes</taxon>
        <taxon>Hypocreomycetidae</taxon>
        <taxon>Hypocreales</taxon>
        <taxon>Clavicipitaceae</taxon>
        <taxon>Clavicipitaceae incertae sedis</taxon>
        <taxon>'Torrubiella' clade</taxon>
    </lineage>
</organism>
<evidence type="ECO:0000256" key="1">
    <source>
        <dbReference type="SAM" id="MobiDB-lite"/>
    </source>
</evidence>
<keyword evidence="4" id="KW-1185">Reference proteome</keyword>
<evidence type="ECO:0000313" key="4">
    <source>
        <dbReference type="Proteomes" id="UP000039046"/>
    </source>
</evidence>
<reference evidence="3 4" key="1">
    <citation type="journal article" date="2015" name="Genome Announc.">
        <title>Draft Genome Sequence and Gene Annotation of the Entomopathogenic Fungus Verticillium hemipterigenum.</title>
        <authorList>
            <person name="Horn F."/>
            <person name="Habel A."/>
            <person name="Scharf D.H."/>
            <person name="Dworschak J."/>
            <person name="Brakhage A.A."/>
            <person name="Guthke R."/>
            <person name="Hertweck C."/>
            <person name="Linde J."/>
        </authorList>
    </citation>
    <scope>NUCLEOTIDE SEQUENCE [LARGE SCALE GENOMIC DNA]</scope>
</reference>
<evidence type="ECO:0000313" key="3">
    <source>
        <dbReference type="EMBL" id="CEJ94744.1"/>
    </source>
</evidence>
<dbReference type="AlphaFoldDB" id="A0A0A1TIC9"/>
<evidence type="ECO:0000256" key="2">
    <source>
        <dbReference type="SAM" id="Phobius"/>
    </source>
</evidence>
<feature type="transmembrane region" description="Helical" evidence="2">
    <location>
        <begin position="779"/>
        <end position="804"/>
    </location>
</feature>
<keyword evidence="2" id="KW-1133">Transmembrane helix</keyword>
<dbReference type="OrthoDB" id="5207033at2759"/>
<feature type="region of interest" description="Disordered" evidence="1">
    <location>
        <begin position="48"/>
        <end position="147"/>
    </location>
</feature>
<feature type="transmembrane region" description="Helical" evidence="2">
    <location>
        <begin position="816"/>
        <end position="837"/>
    </location>
</feature>
<protein>
    <submittedName>
        <fullName evidence="3">Uncharacterized protein</fullName>
    </submittedName>
</protein>
<dbReference type="EMBL" id="CDHN01000007">
    <property type="protein sequence ID" value="CEJ94744.1"/>
    <property type="molecule type" value="Genomic_DNA"/>
</dbReference>
<dbReference type="STRING" id="1531966.A0A0A1TIC9"/>
<name>A0A0A1TIC9_9HYPO</name>
<feature type="compositionally biased region" description="Polar residues" evidence="1">
    <location>
        <begin position="59"/>
        <end position="76"/>
    </location>
</feature>
<keyword evidence="2" id="KW-0812">Transmembrane</keyword>